<dbReference type="Pfam" id="PF01804">
    <property type="entry name" value="Penicil_amidase"/>
    <property type="match status" value="1"/>
</dbReference>
<keyword evidence="8" id="KW-1185">Reference proteome</keyword>
<dbReference type="GO" id="GO:0016811">
    <property type="term" value="F:hydrolase activity, acting on carbon-nitrogen (but not peptide) bonds, in linear amides"/>
    <property type="evidence" value="ECO:0007669"/>
    <property type="project" value="InterPro"/>
</dbReference>
<dbReference type="PROSITE" id="PS51257">
    <property type="entry name" value="PROKAR_LIPOPROTEIN"/>
    <property type="match status" value="1"/>
</dbReference>
<dbReference type="Gene3D" id="1.10.1400.10">
    <property type="match status" value="1"/>
</dbReference>
<dbReference type="EMBL" id="JASCXX010000016">
    <property type="protein sequence ID" value="MDI6450109.1"/>
    <property type="molecule type" value="Genomic_DNA"/>
</dbReference>
<comment type="caution">
    <text evidence="7">The sequence shown here is derived from an EMBL/GenBank/DDBJ whole genome shotgun (WGS) entry which is preliminary data.</text>
</comment>
<dbReference type="InterPro" id="IPR043147">
    <property type="entry name" value="Penicillin_amidase_A-knob"/>
</dbReference>
<feature type="binding site" evidence="5">
    <location>
        <position position="196"/>
    </location>
    <ligand>
        <name>Ca(2+)</name>
        <dbReference type="ChEBI" id="CHEBI:29108"/>
    </ligand>
</feature>
<dbReference type="PIRSF" id="PIRSF001227">
    <property type="entry name" value="Pen_acylase"/>
    <property type="match status" value="1"/>
</dbReference>
<gene>
    <name evidence="7" type="ORF">QJ522_13705</name>
</gene>
<keyword evidence="5" id="KW-0106">Calcium</keyword>
<dbReference type="SUPFAM" id="SSF56235">
    <property type="entry name" value="N-terminal nucleophile aminohydrolases (Ntn hydrolases)"/>
    <property type="match status" value="1"/>
</dbReference>
<dbReference type="RefSeq" id="WP_349245518.1">
    <property type="nucleotide sequence ID" value="NZ_JASCXX010000016.1"/>
</dbReference>
<dbReference type="PANTHER" id="PTHR34218">
    <property type="entry name" value="PEPTIDASE S45 PENICILLIN AMIDASE"/>
    <property type="match status" value="1"/>
</dbReference>
<evidence type="ECO:0000256" key="4">
    <source>
        <dbReference type="PIRSR" id="PIRSR001227-1"/>
    </source>
</evidence>
<comment type="similarity">
    <text evidence="1">Belongs to the peptidase S45 family.</text>
</comment>
<dbReference type="CDD" id="cd03747">
    <property type="entry name" value="Ntn_PGA_like"/>
    <property type="match status" value="1"/>
</dbReference>
<feature type="binding site" evidence="5">
    <location>
        <position position="353"/>
    </location>
    <ligand>
        <name>Ca(2+)</name>
        <dbReference type="ChEBI" id="CHEBI:29108"/>
    </ligand>
</feature>
<evidence type="ECO:0000256" key="2">
    <source>
        <dbReference type="ARBA" id="ARBA00022801"/>
    </source>
</evidence>
<accession>A0AAW6U2E9</accession>
<dbReference type="Gene3D" id="3.60.20.10">
    <property type="entry name" value="Glutamine Phosphoribosylpyrophosphate, subunit 1, domain 1"/>
    <property type="match status" value="1"/>
</dbReference>
<evidence type="ECO:0000313" key="8">
    <source>
        <dbReference type="Proteomes" id="UP001431776"/>
    </source>
</evidence>
<dbReference type="AlphaFoldDB" id="A0AAW6U2E9"/>
<keyword evidence="6" id="KW-0732">Signal</keyword>
<dbReference type="Gene3D" id="2.30.120.10">
    <property type="match status" value="1"/>
</dbReference>
<evidence type="ECO:0000256" key="6">
    <source>
        <dbReference type="SAM" id="SignalP"/>
    </source>
</evidence>
<evidence type="ECO:0000256" key="1">
    <source>
        <dbReference type="ARBA" id="ARBA00006586"/>
    </source>
</evidence>
<dbReference type="GO" id="GO:0017000">
    <property type="term" value="P:antibiotic biosynthetic process"/>
    <property type="evidence" value="ECO:0007669"/>
    <property type="project" value="InterPro"/>
</dbReference>
<keyword evidence="3" id="KW-0865">Zymogen</keyword>
<feature type="binding site" evidence="5">
    <location>
        <position position="350"/>
    </location>
    <ligand>
        <name>Ca(2+)</name>
        <dbReference type="ChEBI" id="CHEBI:29108"/>
    </ligand>
</feature>
<evidence type="ECO:0000256" key="3">
    <source>
        <dbReference type="ARBA" id="ARBA00023145"/>
    </source>
</evidence>
<feature type="active site" description="Nucleophile" evidence="4">
    <location>
        <position position="278"/>
    </location>
</feature>
<comment type="cofactor">
    <cofactor evidence="5">
        <name>Ca(2+)</name>
        <dbReference type="ChEBI" id="CHEBI:29108"/>
    </cofactor>
    <text evidence="5">Binds 1 Ca(2+) ion per dimer.</text>
</comment>
<feature type="signal peptide" evidence="6">
    <location>
        <begin position="1"/>
        <end position="23"/>
    </location>
</feature>
<dbReference type="Gene3D" id="1.10.439.10">
    <property type="entry name" value="Penicillin Amidohydrolase, domain 1"/>
    <property type="match status" value="1"/>
</dbReference>
<sequence>MSATTQKARLVLIALTLSVSLLGGCRAPATREAEGHSYGKVELLRDRWGVPHVFAETDAGAMYGLGYAAAEDRAFQMYYNLRIIQGRLAEVVGDVKVGVTRQRPEGTNSAVRSDVQMRTIGYWPAAQETARLLDPELRSLLEAYSAGVNDYIDRHRDDLTYLFARYDLEPEPWTPAACIASWWRLSLFFAGDGLREMGPYYDVKDGRREVRAFAPDDSEGLTNVEGRIVRDDASVIQREDVTDAWVGAVMDYATEHNLTRKIDVTPPQRRVPEGPRFSHAWVVGGSRTTNGSAVLVSDPQTPVRNPSLFYEFHFSGRTFNARGIGVPGSPNILIGFTPDVAWGLTALGADQADLFVLKTDPNRPNQYEVDGQWLDMDVRSETVRVKDGQPQTLRVRRTRFGPVVTSLAMGVRRGDEVALKRLPLCDPQRDTFRGALDMIRARDVYEFQEAAGGWTFPSANCVFGDRQGNIGFKTILTLPIRSPNALLDERAAHEGWDSANDWQGFVPHELLPQVINPKQGWLVSANHRPIASFYPISMGISTGSLGDTDRSWRLKERVRTKESFTPEDVLDIHYDTVAPFKRNLVALGYHLRDIQQYPLEEETLLALDYLEGWRDAGSRSEMQIKGTEILNLMPMAFRQNFAAATIYGGGASGLCNMLQTIDARIAENSNAMLTEEEADYVNLILRAAWRYGKANYGDDPAQWNAKARTALLETRLPYMSTLDGFGSLDEARDITFPALTCIDGGTILSQRAQSYTQYVPMNDPDAAMALLPVGASERPDSPHRLAGYELWEKAHLRPAPLTRAAVEEIAASRAILK</sequence>
<dbReference type="EC" id="3.5.1.-" evidence="7"/>
<organism evidence="7 8">
    <name type="scientific">Anaerobaca lacustris</name>
    <dbReference type="NCBI Taxonomy" id="3044600"/>
    <lineage>
        <taxon>Bacteria</taxon>
        <taxon>Pseudomonadati</taxon>
        <taxon>Planctomycetota</taxon>
        <taxon>Phycisphaerae</taxon>
        <taxon>Sedimentisphaerales</taxon>
        <taxon>Anaerobacaceae</taxon>
        <taxon>Anaerobaca</taxon>
    </lineage>
</organism>
<dbReference type="PANTHER" id="PTHR34218:SF4">
    <property type="entry name" value="ACYL-HOMOSERINE LACTONE ACYLASE QUIP"/>
    <property type="match status" value="1"/>
</dbReference>
<dbReference type="InterPro" id="IPR023343">
    <property type="entry name" value="Penicillin_amidase_dom1"/>
</dbReference>
<dbReference type="InterPro" id="IPR014395">
    <property type="entry name" value="Pen/GL7ACA/AHL_acylase"/>
</dbReference>
<dbReference type="InterPro" id="IPR043146">
    <property type="entry name" value="Penicillin_amidase_N_B-knob"/>
</dbReference>
<keyword evidence="5" id="KW-0479">Metal-binding</keyword>
<dbReference type="Proteomes" id="UP001431776">
    <property type="component" value="Unassembled WGS sequence"/>
</dbReference>
<evidence type="ECO:0000256" key="5">
    <source>
        <dbReference type="PIRSR" id="PIRSR001227-2"/>
    </source>
</evidence>
<feature type="chain" id="PRO_5044026347" evidence="6">
    <location>
        <begin position="24"/>
        <end position="817"/>
    </location>
</feature>
<dbReference type="InterPro" id="IPR029055">
    <property type="entry name" value="Ntn_hydrolases_N"/>
</dbReference>
<reference evidence="7" key="1">
    <citation type="submission" date="2023-05" db="EMBL/GenBank/DDBJ databases">
        <title>Anaerotaeda fermentans gen. nov., sp. nov., a novel anaerobic planctomycete of the new family within the order Sedimentisphaerales isolated from Taman Peninsula, Russia.</title>
        <authorList>
            <person name="Khomyakova M.A."/>
            <person name="Merkel A.Y."/>
            <person name="Slobodkin A.I."/>
        </authorList>
    </citation>
    <scope>NUCLEOTIDE SEQUENCE</scope>
    <source>
        <strain evidence="7">M17dextr</strain>
    </source>
</reference>
<dbReference type="GO" id="GO:0046872">
    <property type="term" value="F:metal ion binding"/>
    <property type="evidence" value="ECO:0007669"/>
    <property type="project" value="UniProtKB-KW"/>
</dbReference>
<protein>
    <submittedName>
        <fullName evidence="7">Penicillin acylase family protein</fullName>
        <ecNumber evidence="7">3.5.1.-</ecNumber>
    </submittedName>
</protein>
<name>A0AAW6U2E9_9BACT</name>
<proteinExistence type="inferred from homology"/>
<evidence type="ECO:0000313" key="7">
    <source>
        <dbReference type="EMBL" id="MDI6450109.1"/>
    </source>
</evidence>
<dbReference type="InterPro" id="IPR002692">
    <property type="entry name" value="S45"/>
</dbReference>
<keyword evidence="2 7" id="KW-0378">Hydrolase</keyword>